<feature type="domain" description="YdhG-like" evidence="1">
    <location>
        <begin position="22"/>
        <end position="111"/>
    </location>
</feature>
<dbReference type="RefSeq" id="WP_109742361.1">
    <property type="nucleotide sequence ID" value="NZ_QGGO01000007.1"/>
</dbReference>
<dbReference type="Gene3D" id="3.90.1150.200">
    <property type="match status" value="1"/>
</dbReference>
<comment type="caution">
    <text evidence="2">The sequence shown here is derived from an EMBL/GenBank/DDBJ whole genome shotgun (WGS) entry which is preliminary data.</text>
</comment>
<dbReference type="Pfam" id="PF08818">
    <property type="entry name" value="DUF1801"/>
    <property type="match status" value="1"/>
</dbReference>
<proteinExistence type="predicted"/>
<evidence type="ECO:0000259" key="1">
    <source>
        <dbReference type="Pfam" id="PF08818"/>
    </source>
</evidence>
<dbReference type="Proteomes" id="UP000245489">
    <property type="component" value="Unassembled WGS sequence"/>
</dbReference>
<name>A0A316EF17_9BACT</name>
<dbReference type="SUPFAM" id="SSF159888">
    <property type="entry name" value="YdhG-like"/>
    <property type="match status" value="1"/>
</dbReference>
<sequence length="130" mass="15134">MNLQIKNIDDYLSNFPENIRLVLEELRQTIRDTAPEAEEVISYGIPAFKYKGMLVYFAAYKKHCSLFGGTGGLTEQMKEELKDYKTSKGTIQFTLEKPLPKELVEKIVRLRMKQNEEMQIAKNQKKITKK</sequence>
<dbReference type="InterPro" id="IPR014922">
    <property type="entry name" value="YdhG-like"/>
</dbReference>
<evidence type="ECO:0000313" key="3">
    <source>
        <dbReference type="Proteomes" id="UP000245489"/>
    </source>
</evidence>
<keyword evidence="3" id="KW-1185">Reference proteome</keyword>
<gene>
    <name evidence="2" type="ORF">LV89_01597</name>
</gene>
<accession>A0A316EF17</accession>
<reference evidence="2 3" key="1">
    <citation type="submission" date="2018-05" db="EMBL/GenBank/DDBJ databases">
        <title>Genomic Encyclopedia of Archaeal and Bacterial Type Strains, Phase II (KMG-II): from individual species to whole genera.</title>
        <authorList>
            <person name="Goeker M."/>
        </authorList>
    </citation>
    <scope>NUCLEOTIDE SEQUENCE [LARGE SCALE GENOMIC DNA]</scope>
    <source>
        <strain evidence="2 3">DSM 22214</strain>
    </source>
</reference>
<evidence type="ECO:0000313" key="2">
    <source>
        <dbReference type="EMBL" id="PWK27284.1"/>
    </source>
</evidence>
<organism evidence="2 3">
    <name type="scientific">Arcicella aurantiaca</name>
    <dbReference type="NCBI Taxonomy" id="591202"/>
    <lineage>
        <taxon>Bacteria</taxon>
        <taxon>Pseudomonadati</taxon>
        <taxon>Bacteroidota</taxon>
        <taxon>Cytophagia</taxon>
        <taxon>Cytophagales</taxon>
        <taxon>Flectobacillaceae</taxon>
        <taxon>Arcicella</taxon>
    </lineage>
</organism>
<dbReference type="OrthoDB" id="115213at2"/>
<dbReference type="EMBL" id="QGGO01000007">
    <property type="protein sequence ID" value="PWK27284.1"/>
    <property type="molecule type" value="Genomic_DNA"/>
</dbReference>
<dbReference type="AlphaFoldDB" id="A0A316EF17"/>
<protein>
    <submittedName>
        <fullName evidence="2">Uncharacterized protein YdhG (YjbR/CyaY superfamily)</fullName>
    </submittedName>
</protein>